<feature type="compositionally biased region" description="Polar residues" evidence="1">
    <location>
        <begin position="1532"/>
        <end position="1545"/>
    </location>
</feature>
<dbReference type="PROSITE" id="PS50853">
    <property type="entry name" value="FN3"/>
    <property type="match status" value="2"/>
</dbReference>
<dbReference type="SMART" id="SM00060">
    <property type="entry name" value="FN3"/>
    <property type="match status" value="1"/>
</dbReference>
<feature type="compositionally biased region" description="Polar residues" evidence="1">
    <location>
        <begin position="1370"/>
        <end position="1379"/>
    </location>
</feature>
<evidence type="ECO:0000256" key="1">
    <source>
        <dbReference type="SAM" id="MobiDB-lite"/>
    </source>
</evidence>
<sequence length="2370" mass="268368">MMARKRMQRQSLTFVVVFLIAFISDIVVSGPSSPLRRRVRHHNIKVRINATGDTIVLKFLLPNAHTKLEGYILGYGSRLFSKQFIQLPENGLSFVKEFDAEPKYLIAVKPIQINEVKKYCTGKVELEKPLHLVVGPVTPSSVLLSWGDELKSSYEGNILKECLEQGHYTVRYREKSKRWNYQTCPTSDTVIDNLKPNAVYEFGVKPISKEGTGEWSKPVVHNTSNVGLTEKPIKTISTRPINPAKPLIPGPQSSTFVTRQVHRNKTQDRLPPSKNFNSKTTVAPTKTTRQDSLSSGSTLPVLSKQPNGGEDLSRTVLPLPLDITPTTASLPVSKTNLEKCEEHHHNQPQETPQSIPDSQHPQHTNEDKRKQGHKTTIPMETKPPKRPKTITQAKPLDQPLTHQPPIIHHQPEGHQESKPILTFHTKPQTQPVHIPHTEPLATFPFPMPFTALPQTHNQNKHLPKIDPHPKLEPTYQTIHQTKPQVKPQPTLQHQSEMRLQPTNQLPADPVRTIDPRLKFQPTIKTFQSHNAIPEQPQQQPTANLLHHTSQQTQTSHPKYPIDSQAKLISQTTPSDNIQQPIHPKFQAQPRMPKPRQPLSTSKPIRQTQSGDQQRFQRENQNDWIQNQFQEFTSEAQPQPATESVYQTKKQTHLSPTTQAQQQWSRSQTKPQKESQTENKKHQKTNRSTVQTKLSLPLTLPPIAPDEHQEHWKPTTKPFVHTQQQIKPVTPPMTIAPLPLKPTSQTELQNREEPRNEPSIEFQSTSELIAQTEPQLQATLQPKPQIQQQSTLKPPLKLKPQKNPYAPAQPTSSSIPQPLQPQQQPTLKPIFYVQPPPQPTSFSNLQNKPYPESQTIYLTKPHPQQYPHSQPTSKSMHQTQPHLHSTSKVNLQNELNPQSQPESQYNYQPQQPQTTINSILQTQKLSQPPSPPILQNEAYQQTQQSLQVHPPSQLTDKVIPHPQQQAEPTLQQNIQTQSYQSSQPSEQYNIHSTHPPFLTITNRPQHVQPNSQSVPHTKPQNERKATEMFPIQSQSTSQLQSHTETYTESQPKYHAKHHPEQYPKSQPMSQPIHQTQPKPTSNINLQNELDPESLTQSQFHHQPQQTQATETQKESQSISPYQHQNEPYPQSQQTFEAQSRIYQSQPQPSLITDQPYKSAQPSPQAETQKTFQHFWNEPHPPPQPTEQVTPLGHYQQFQPTSQHIIRNQPDKQSEPSPQQPQMHSTSISPESSSPFKPKHEPYPKSQPPFHIKPPTPQTKPQHEPQTKLHSHESKATAFPTFQIHSESTLHIQSHTKPYPESQPLVYTTPNSRQPQPESTLKPIFQTDSEPQSTSELKFPSKFQSQSQPVSPSISQTQQSVSTSRPLHQMKMPTQSTSQHMPKNEPPLQFEETFQEKHESTYQQYYPTFKPQQSQQPTYQTQTSLQPHSQTRYSDYQSTSQPILQTKHSSVFMPTFQIQTQSTPHTILQMQPQTQPGNKPLLPTRLKDSTTQPTKHPQPETKQQPPSHPTIQTMHQDKPQQTIQPTYQIPNQPAFQPTHMNIETQPISEFKLQKEPEPQQQTPKPMLPPKTTPKSQTQTEKQQPQPTPIFQKKHQPQSQPTSQHHTWTQQQPKLQSTSKPSLQTQQQNQNQPYTTLQPKVRIAPAIKHIPQTKPQPASKQEAESKPKPQPDFKTLENQREPNSSPIPQKPTFQPKDKTQSPSKKWSQYGPHRKFKSTTPQPVSQTQTHSRTKMTTEPKAENRVQMTIQPNVYSHKTVESQPILQMKPQGQPRTQPVPESQSYSQPQPRSTPTIKMQTTSQPILQTHQSQYKPTPHPKLDIQVVSIQPQKHASTEIPRIPERDSQSIPIPHLSSKTQSQTVLKHHYTPWPQLQPQPGLQTESQTRTYTDPTKVTPGQADFMAPSPPEGGKPLPRPELATENAGSYNEDTGVQTTPKAEVPHSPVSSSAPPSQRNITLSQRVPQRPSRPFSTSKTSTTSHIPSRTKANGLLDRGHDLSSPARSEERPSKDNQVQLSASPEENRPKQMDKLPGQDKLGPPKLRDEEFPAGTARPRQERRQETTTAAPAVNLTNYDSENSTGFSPSPASKVDSAGNKRFTAPHVIYKTNKKPEEPCSITSSLTHFPDEEANDLNVTSPPRIPPSNLTVVTVEGCPSFVILDWQKSDNETTVYQVVSTTEGPSGNVTSIVTTNQTHTAVENLKPESNYTFTVTPKNELGTGPPTDPVAFSTEAADPRVSEYVSGKNSIWSAFPFQSTSDAYSECHGRMFVKRTWYRKFVGIQLCNSLRYQIYLSDSLNGKFYNIGDLTGSGEDHCQFVDSFLDGNTGAQIPLNELPKRPGFYRAMRHEPVSFGEVGGNSRATYVGWYECGTPIPGKW</sequence>
<feature type="compositionally biased region" description="Low complexity" evidence="1">
    <location>
        <begin position="1570"/>
        <end position="1582"/>
    </location>
</feature>
<dbReference type="Proteomes" id="UP000005226">
    <property type="component" value="Chromosome 1"/>
</dbReference>
<feature type="region of interest" description="Disordered" evidence="1">
    <location>
        <begin position="631"/>
        <end position="691"/>
    </location>
</feature>
<feature type="compositionally biased region" description="Polar residues" evidence="1">
    <location>
        <begin position="1426"/>
        <end position="1440"/>
    </location>
</feature>
<reference evidence="3" key="2">
    <citation type="submission" date="2025-08" db="UniProtKB">
        <authorList>
            <consortium name="Ensembl"/>
        </authorList>
    </citation>
    <scope>IDENTIFICATION</scope>
</reference>
<feature type="compositionally biased region" description="Polar residues" evidence="1">
    <location>
        <begin position="1605"/>
        <end position="1619"/>
    </location>
</feature>
<dbReference type="CTD" id="101884149"/>
<feature type="region of interest" description="Disordered" evidence="1">
    <location>
        <begin position="1000"/>
        <end position="1440"/>
    </location>
</feature>
<feature type="compositionally biased region" description="Polar residues" evidence="1">
    <location>
        <begin position="2065"/>
        <end position="2081"/>
    </location>
</feature>
<keyword evidence="4" id="KW-1185">Reference proteome</keyword>
<feature type="compositionally biased region" description="Polar residues" evidence="1">
    <location>
        <begin position="1965"/>
        <end position="1982"/>
    </location>
</feature>
<feature type="compositionally biased region" description="Low complexity" evidence="1">
    <location>
        <begin position="1714"/>
        <end position="1725"/>
    </location>
</feature>
<gene>
    <name evidence="3" type="primary">LOC105417087</name>
</gene>
<dbReference type="GO" id="GO:0010811">
    <property type="term" value="P:positive regulation of cell-substrate adhesion"/>
    <property type="evidence" value="ECO:0007669"/>
    <property type="project" value="TreeGrafter"/>
</dbReference>
<accession>A0A674N443</accession>
<feature type="region of interest" description="Disordered" evidence="1">
    <location>
        <begin position="340"/>
        <end position="391"/>
    </location>
</feature>
<feature type="compositionally biased region" description="Polar residues" evidence="1">
    <location>
        <begin position="1194"/>
        <end position="1204"/>
    </location>
</feature>
<feature type="compositionally biased region" description="Polar residues" evidence="1">
    <location>
        <begin position="1487"/>
        <end position="1512"/>
    </location>
</feature>
<evidence type="ECO:0000259" key="2">
    <source>
        <dbReference type="PROSITE" id="PS50853"/>
    </source>
</evidence>
<feature type="region of interest" description="Disordered" evidence="1">
    <location>
        <begin position="235"/>
        <end position="315"/>
    </location>
</feature>
<dbReference type="InParanoid" id="A0A674N443"/>
<feature type="compositionally biased region" description="Polar residues" evidence="1">
    <location>
        <begin position="1460"/>
        <end position="1475"/>
    </location>
</feature>
<dbReference type="OrthoDB" id="6129306at2759"/>
<feature type="compositionally biased region" description="Low complexity" evidence="1">
    <location>
        <begin position="1094"/>
        <end position="1106"/>
    </location>
</feature>
<feature type="compositionally biased region" description="Low complexity" evidence="1">
    <location>
        <begin position="1937"/>
        <end position="1948"/>
    </location>
</feature>
<feature type="compositionally biased region" description="Polar residues" evidence="1">
    <location>
        <begin position="1324"/>
        <end position="1334"/>
    </location>
</feature>
<feature type="compositionally biased region" description="Polar residues" evidence="1">
    <location>
        <begin position="274"/>
        <end position="306"/>
    </location>
</feature>
<feature type="compositionally biased region" description="Low complexity" evidence="1">
    <location>
        <begin position="1517"/>
        <end position="1531"/>
    </location>
</feature>
<feature type="compositionally biased region" description="Low complexity" evidence="1">
    <location>
        <begin position="1409"/>
        <end position="1425"/>
    </location>
</feature>
<feature type="compositionally biased region" description="Basic and acidic residues" evidence="1">
    <location>
        <begin position="1658"/>
        <end position="1677"/>
    </location>
</feature>
<reference evidence="3" key="3">
    <citation type="submission" date="2025-09" db="UniProtKB">
        <authorList>
            <consortium name="Ensembl"/>
        </authorList>
    </citation>
    <scope>IDENTIFICATION</scope>
</reference>
<name>A0A674N443_TAKRU</name>
<feature type="region of interest" description="Disordered" evidence="1">
    <location>
        <begin position="779"/>
        <end position="886"/>
    </location>
</feature>
<feature type="compositionally biased region" description="Low complexity" evidence="1">
    <location>
        <begin position="1620"/>
        <end position="1636"/>
    </location>
</feature>
<feature type="compositionally biased region" description="Low complexity" evidence="1">
    <location>
        <begin position="1594"/>
        <end position="1604"/>
    </location>
</feature>
<dbReference type="PANTHER" id="PTHR23197:SF10">
    <property type="entry name" value="TARGET OF NESH-SH3"/>
    <property type="match status" value="1"/>
</dbReference>
<feature type="compositionally biased region" description="Polar residues" evidence="1">
    <location>
        <begin position="1000"/>
        <end position="1014"/>
    </location>
</feature>
<dbReference type="GO" id="GO:0030198">
    <property type="term" value="P:extracellular matrix organization"/>
    <property type="evidence" value="ECO:0007669"/>
    <property type="project" value="TreeGrafter"/>
</dbReference>
<proteinExistence type="predicted"/>
<feature type="compositionally biased region" description="Polar residues" evidence="1">
    <location>
        <begin position="1768"/>
        <end position="1809"/>
    </location>
</feature>
<feature type="compositionally biased region" description="Low complexity" evidence="1">
    <location>
        <begin position="1031"/>
        <end position="1040"/>
    </location>
</feature>
<feature type="compositionally biased region" description="Pro residues" evidence="1">
    <location>
        <begin position="1900"/>
        <end position="1911"/>
    </location>
</feature>
<dbReference type="CDD" id="cd00063">
    <property type="entry name" value="FN3"/>
    <property type="match status" value="2"/>
</dbReference>
<feature type="domain" description="Fibronectin type-III" evidence="2">
    <location>
        <begin position="2136"/>
        <end position="2227"/>
    </location>
</feature>
<dbReference type="OMA" id="ESYANTA"/>
<feature type="compositionally biased region" description="Polar residues" evidence="1">
    <location>
        <begin position="1107"/>
        <end position="1172"/>
    </location>
</feature>
<feature type="compositionally biased region" description="Polar residues" evidence="1">
    <location>
        <begin position="1062"/>
        <end position="1086"/>
    </location>
</feature>
<evidence type="ECO:0000313" key="3">
    <source>
        <dbReference type="Ensembl" id="ENSTRUP00000068351.1"/>
    </source>
</evidence>
<feature type="compositionally biased region" description="Polar residues" evidence="1">
    <location>
        <begin position="865"/>
        <end position="886"/>
    </location>
</feature>
<feature type="region of interest" description="Disordered" evidence="1">
    <location>
        <begin position="569"/>
        <end position="616"/>
    </location>
</feature>
<feature type="compositionally biased region" description="Polar residues" evidence="1">
    <location>
        <begin position="597"/>
        <end position="613"/>
    </location>
</feature>
<protein>
    <submittedName>
        <fullName evidence="3">Target of Nesh-SH3-like</fullName>
    </submittedName>
</protein>
<feature type="compositionally biased region" description="Polar residues" evidence="1">
    <location>
        <begin position="839"/>
        <end position="856"/>
    </location>
</feature>
<dbReference type="GeneTree" id="ENSGT00530000063558"/>
<feature type="compositionally biased region" description="Polar residues" evidence="1">
    <location>
        <begin position="1877"/>
        <end position="1888"/>
    </location>
</feature>
<feature type="compositionally biased region" description="Polar residues" evidence="1">
    <location>
        <begin position="348"/>
        <end position="362"/>
    </location>
</feature>
<feature type="compositionally biased region" description="Polar residues" evidence="1">
    <location>
        <begin position="2006"/>
        <end position="2015"/>
    </location>
</feature>
<evidence type="ECO:0000313" key="4">
    <source>
        <dbReference type="Proteomes" id="UP000005226"/>
    </source>
</evidence>
<feature type="compositionally biased region" description="Low complexity" evidence="1">
    <location>
        <begin position="800"/>
        <end position="829"/>
    </location>
</feature>
<dbReference type="InterPro" id="IPR036116">
    <property type="entry name" value="FN3_sf"/>
</dbReference>
<feature type="region of interest" description="Disordered" evidence="1">
    <location>
        <begin position="1460"/>
        <end position="2089"/>
    </location>
</feature>
<feature type="compositionally biased region" description="Polar residues" evidence="1">
    <location>
        <begin position="1303"/>
        <end position="1317"/>
    </location>
</feature>
<feature type="compositionally biased region" description="Polar residues" evidence="1">
    <location>
        <begin position="1281"/>
        <end position="1294"/>
    </location>
</feature>
<dbReference type="Gene3D" id="2.60.40.10">
    <property type="entry name" value="Immunoglobulins"/>
    <property type="match status" value="2"/>
</dbReference>
<dbReference type="PANTHER" id="PTHR23197">
    <property type="entry name" value="TARSH-RELATED FIBRONECTIN DOMAIN-CONTAINING"/>
    <property type="match status" value="1"/>
</dbReference>
<feature type="compositionally biased region" description="Polar residues" evidence="1">
    <location>
        <begin position="1949"/>
        <end position="1958"/>
    </location>
</feature>
<dbReference type="Pfam" id="PF21731">
    <property type="entry name" value="TARSH_C"/>
    <property type="match status" value="1"/>
</dbReference>
<feature type="compositionally biased region" description="Low complexity" evidence="1">
    <location>
        <begin position="1222"/>
        <end position="1234"/>
    </location>
</feature>
<dbReference type="SUPFAM" id="SSF49265">
    <property type="entry name" value="Fibronectin type III"/>
    <property type="match status" value="2"/>
</dbReference>
<dbReference type="InterPro" id="IPR049109">
    <property type="entry name" value="TARSH/FNDC1_C"/>
</dbReference>
<feature type="compositionally biased region" description="Pro residues" evidence="1">
    <location>
        <begin position="1243"/>
        <end position="1256"/>
    </location>
</feature>
<feature type="compositionally biased region" description="Basic and acidic residues" evidence="1">
    <location>
        <begin position="670"/>
        <end position="679"/>
    </location>
</feature>
<feature type="compositionally biased region" description="Low complexity" evidence="1">
    <location>
        <begin position="1865"/>
        <end position="1876"/>
    </location>
</feature>
<feature type="compositionally biased region" description="Polar residues" evidence="1">
    <location>
        <begin position="1741"/>
        <end position="1760"/>
    </location>
</feature>
<dbReference type="Pfam" id="PF00041">
    <property type="entry name" value="fn3"/>
    <property type="match status" value="2"/>
</dbReference>
<feature type="domain" description="Fibronectin type-III" evidence="2">
    <location>
        <begin position="128"/>
        <end position="226"/>
    </location>
</feature>
<dbReference type="Ensembl" id="ENSTRUT00000085247.1">
    <property type="protein sequence ID" value="ENSTRUP00000068351.1"/>
    <property type="gene ID" value="ENSTRUG00000015408.3"/>
</dbReference>
<dbReference type="InterPro" id="IPR013783">
    <property type="entry name" value="Ig-like_fold"/>
</dbReference>
<feature type="compositionally biased region" description="Low complexity" evidence="1">
    <location>
        <begin position="1342"/>
        <end position="1362"/>
    </location>
</feature>
<feature type="compositionally biased region" description="Polar residues" evidence="1">
    <location>
        <begin position="631"/>
        <end position="669"/>
    </location>
</feature>
<feature type="compositionally biased region" description="Basic and acidic residues" evidence="1">
    <location>
        <begin position="2016"/>
        <end position="2028"/>
    </location>
</feature>
<feature type="compositionally biased region" description="Basic and acidic residues" evidence="1">
    <location>
        <begin position="1988"/>
        <end position="2005"/>
    </location>
</feature>
<feature type="compositionally biased region" description="Polar residues" evidence="1">
    <location>
        <begin position="569"/>
        <end position="579"/>
    </location>
</feature>
<organism evidence="3 4">
    <name type="scientific">Takifugu rubripes</name>
    <name type="common">Japanese pufferfish</name>
    <name type="synonym">Fugu rubripes</name>
    <dbReference type="NCBI Taxonomy" id="31033"/>
    <lineage>
        <taxon>Eukaryota</taxon>
        <taxon>Metazoa</taxon>
        <taxon>Chordata</taxon>
        <taxon>Craniata</taxon>
        <taxon>Vertebrata</taxon>
        <taxon>Euteleostomi</taxon>
        <taxon>Actinopterygii</taxon>
        <taxon>Neopterygii</taxon>
        <taxon>Teleostei</taxon>
        <taxon>Neoteleostei</taxon>
        <taxon>Acanthomorphata</taxon>
        <taxon>Eupercaria</taxon>
        <taxon>Tetraodontiformes</taxon>
        <taxon>Tetradontoidea</taxon>
        <taxon>Tetraodontidae</taxon>
        <taxon>Takifugu</taxon>
    </lineage>
</organism>
<reference evidence="3 4" key="1">
    <citation type="journal article" date="2011" name="Genome Biol. Evol.">
        <title>Integration of the genetic map and genome assembly of fugu facilitates insights into distinct features of genome evolution in teleosts and mammals.</title>
        <authorList>
            <person name="Kai W."/>
            <person name="Kikuchi K."/>
            <person name="Tohari S."/>
            <person name="Chew A.K."/>
            <person name="Tay A."/>
            <person name="Fujiwara A."/>
            <person name="Hosoya S."/>
            <person name="Suetake H."/>
            <person name="Naruse K."/>
            <person name="Brenner S."/>
            <person name="Suzuki Y."/>
            <person name="Venkatesh B."/>
        </authorList>
    </citation>
    <scope>NUCLEOTIDE SEQUENCE [LARGE SCALE GENOMIC DNA]</scope>
</reference>
<feature type="compositionally biased region" description="Basic and acidic residues" evidence="1">
    <location>
        <begin position="1259"/>
        <end position="1273"/>
    </location>
</feature>
<dbReference type="InterPro" id="IPR003961">
    <property type="entry name" value="FN3_dom"/>
</dbReference>
<feature type="compositionally biased region" description="Polar residues" evidence="1">
    <location>
        <begin position="1918"/>
        <end position="1932"/>
    </location>
</feature>